<accession>A0A7J7IHA1</accession>
<keyword evidence="3" id="KW-0967">Endosome</keyword>
<sequence>MVSSFFSWIQRRGRRTASNNGSNVLATAPSSAGTSQGGSSASRGVLSGNRAGGDVRHVILQLREHINLLNMREQVLSGRIDEDTERARQELQRKNREGAMLSLRRRARLESQLRATMAAREKIEEQILAIESARNNRETYEALRLGNGVLQQMTQQLTIEQVDRTMLDMQELTGHVDEITMALQQPITTDIVDETEIERHMVELEFELDEQRLIHDIPVHTAQRAPAIPRQMQVPVSRKVPANRALVELQSEPAPTVGRADRIAAQLPKPPHSIQVSAGASRTTEPTVSPSALDTSVSRELQELAALTEPRV</sequence>
<dbReference type="AlphaFoldDB" id="A0A7J7IHA1"/>
<evidence type="ECO:0000256" key="2">
    <source>
        <dbReference type="ARBA" id="ARBA00006190"/>
    </source>
</evidence>
<evidence type="ECO:0000256" key="1">
    <source>
        <dbReference type="ARBA" id="ARBA00004177"/>
    </source>
</evidence>
<feature type="region of interest" description="Disordered" evidence="5">
    <location>
        <begin position="17"/>
        <end position="48"/>
    </location>
</feature>
<dbReference type="Pfam" id="PF03357">
    <property type="entry name" value="Snf7"/>
    <property type="match status" value="1"/>
</dbReference>
<dbReference type="GO" id="GO:0032511">
    <property type="term" value="P:late endosome to vacuole transport via multivesicular body sorting pathway"/>
    <property type="evidence" value="ECO:0007669"/>
    <property type="project" value="TreeGrafter"/>
</dbReference>
<feature type="coiled-coil region" evidence="4">
    <location>
        <begin position="106"/>
        <end position="143"/>
    </location>
</feature>
<dbReference type="GO" id="GO:0006900">
    <property type="term" value="P:vesicle budding from membrane"/>
    <property type="evidence" value="ECO:0007669"/>
    <property type="project" value="TreeGrafter"/>
</dbReference>
<evidence type="ECO:0008006" key="8">
    <source>
        <dbReference type="Google" id="ProtNLM"/>
    </source>
</evidence>
<dbReference type="PANTHER" id="PTHR22761">
    <property type="entry name" value="CHARGED MULTIVESICULAR BODY PROTEIN"/>
    <property type="match status" value="1"/>
</dbReference>
<dbReference type="Proteomes" id="UP000530660">
    <property type="component" value="Unassembled WGS sequence"/>
</dbReference>
<dbReference type="InterPro" id="IPR005024">
    <property type="entry name" value="Snf7_fam"/>
</dbReference>
<dbReference type="Gene3D" id="1.10.287.1060">
    <property type="entry name" value="ESAT-6-like"/>
    <property type="match status" value="1"/>
</dbReference>
<evidence type="ECO:0000256" key="4">
    <source>
        <dbReference type="SAM" id="Coils"/>
    </source>
</evidence>
<feature type="compositionally biased region" description="Polar residues" evidence="5">
    <location>
        <begin position="274"/>
        <end position="297"/>
    </location>
</feature>
<dbReference type="GO" id="GO:0005771">
    <property type="term" value="C:multivesicular body"/>
    <property type="evidence" value="ECO:0007669"/>
    <property type="project" value="TreeGrafter"/>
</dbReference>
<reference evidence="6 7" key="1">
    <citation type="journal article" date="2020" name="J. Phycol.">
        <title>Comparative genome analysis reveals Cyanidiococcus gen. nov., a new extremophilic red algal genus sister to Cyanidioschyzon (Cyanidioschyzonaceae, Rhodophyta).</title>
        <authorList>
            <person name="Liu S.-L."/>
            <person name="Chiang Y.-R."/>
            <person name="Yoon H.S."/>
            <person name="Fu H.-Y."/>
        </authorList>
    </citation>
    <scope>NUCLEOTIDE SEQUENCE [LARGE SCALE GENOMIC DNA]</scope>
    <source>
        <strain evidence="6 7">THAL066</strain>
    </source>
</reference>
<dbReference type="GO" id="GO:0000815">
    <property type="term" value="C:ESCRT III complex"/>
    <property type="evidence" value="ECO:0007669"/>
    <property type="project" value="TreeGrafter"/>
</dbReference>
<organism evidence="6 7">
    <name type="scientific">Cyanidiococcus yangmingshanensis</name>
    <dbReference type="NCBI Taxonomy" id="2690220"/>
    <lineage>
        <taxon>Eukaryota</taxon>
        <taxon>Rhodophyta</taxon>
        <taxon>Bangiophyceae</taxon>
        <taxon>Cyanidiales</taxon>
        <taxon>Cyanidiaceae</taxon>
        <taxon>Cyanidiococcus</taxon>
    </lineage>
</organism>
<keyword evidence="4" id="KW-0175">Coiled coil</keyword>
<name>A0A7J7IHA1_9RHOD</name>
<evidence type="ECO:0000313" key="7">
    <source>
        <dbReference type="Proteomes" id="UP000530660"/>
    </source>
</evidence>
<evidence type="ECO:0000256" key="3">
    <source>
        <dbReference type="ARBA" id="ARBA00022753"/>
    </source>
</evidence>
<dbReference type="GO" id="GO:0009898">
    <property type="term" value="C:cytoplasmic side of plasma membrane"/>
    <property type="evidence" value="ECO:0007669"/>
    <property type="project" value="TreeGrafter"/>
</dbReference>
<feature type="region of interest" description="Disordered" evidence="5">
    <location>
        <begin position="267"/>
        <end position="297"/>
    </location>
</feature>
<comment type="caution">
    <text evidence="6">The sequence shown here is derived from an EMBL/GenBank/DDBJ whole genome shotgun (WGS) entry which is preliminary data.</text>
</comment>
<comment type="similarity">
    <text evidence="2">Belongs to the SNF7 family.</text>
</comment>
<proteinExistence type="inferred from homology"/>
<comment type="subcellular location">
    <subcellularLocation>
        <location evidence="1">Endosome</location>
    </subcellularLocation>
</comment>
<protein>
    <recommendedName>
        <fullName evidence="8">Charged multivesicular body protein 6</fullName>
    </recommendedName>
</protein>
<evidence type="ECO:0000256" key="5">
    <source>
        <dbReference type="SAM" id="MobiDB-lite"/>
    </source>
</evidence>
<dbReference type="PANTHER" id="PTHR22761:SF10">
    <property type="entry name" value="GH13992P"/>
    <property type="match status" value="1"/>
</dbReference>
<dbReference type="OrthoDB" id="5592979at2759"/>
<feature type="compositionally biased region" description="Low complexity" evidence="5">
    <location>
        <begin position="26"/>
        <end position="44"/>
    </location>
</feature>
<evidence type="ECO:0000313" key="6">
    <source>
        <dbReference type="EMBL" id="KAF6002104.1"/>
    </source>
</evidence>
<dbReference type="EMBL" id="VWRR01000011">
    <property type="protein sequence ID" value="KAF6002104.1"/>
    <property type="molecule type" value="Genomic_DNA"/>
</dbReference>
<gene>
    <name evidence="6" type="ORF">F1559_000481</name>
</gene>
<keyword evidence="7" id="KW-1185">Reference proteome</keyword>